<keyword evidence="4" id="KW-0349">Heme</keyword>
<dbReference type="Proteomes" id="UP001291623">
    <property type="component" value="Unassembled WGS sequence"/>
</dbReference>
<organism evidence="14 15">
    <name type="scientific">Anisodus tanguticus</name>
    <dbReference type="NCBI Taxonomy" id="243964"/>
    <lineage>
        <taxon>Eukaryota</taxon>
        <taxon>Viridiplantae</taxon>
        <taxon>Streptophyta</taxon>
        <taxon>Embryophyta</taxon>
        <taxon>Tracheophyta</taxon>
        <taxon>Spermatophyta</taxon>
        <taxon>Magnoliopsida</taxon>
        <taxon>eudicotyledons</taxon>
        <taxon>Gunneridae</taxon>
        <taxon>Pentapetalae</taxon>
        <taxon>asterids</taxon>
        <taxon>lamiids</taxon>
        <taxon>Solanales</taxon>
        <taxon>Solanaceae</taxon>
        <taxon>Solanoideae</taxon>
        <taxon>Hyoscyameae</taxon>
        <taxon>Anisodus</taxon>
    </lineage>
</organism>
<gene>
    <name evidence="14" type="ORF">RND71_001983</name>
</gene>
<name>A0AAE1T3B7_9SOLA</name>
<evidence type="ECO:0000313" key="15">
    <source>
        <dbReference type="Proteomes" id="UP001291623"/>
    </source>
</evidence>
<dbReference type="AlphaFoldDB" id="A0AAE1T3B7"/>
<evidence type="ECO:0000259" key="13">
    <source>
        <dbReference type="PROSITE" id="PS50873"/>
    </source>
</evidence>
<dbReference type="GO" id="GO:0140825">
    <property type="term" value="F:lactoperoxidase activity"/>
    <property type="evidence" value="ECO:0007669"/>
    <property type="project" value="UniProtKB-EC"/>
</dbReference>
<dbReference type="SUPFAM" id="SSF48113">
    <property type="entry name" value="Heme-dependent peroxidases"/>
    <property type="match status" value="1"/>
</dbReference>
<feature type="binding site" evidence="9">
    <location>
        <position position="121"/>
    </location>
    <ligand>
        <name>Ca(2+)</name>
        <dbReference type="ChEBI" id="CHEBI:29108"/>
        <label>2</label>
    </ligand>
</feature>
<dbReference type="EC" id="1.11.1.7" evidence="2"/>
<keyword evidence="6" id="KW-0560">Oxidoreductase</keyword>
<comment type="catalytic activity">
    <reaction evidence="1">
        <text>2 a phenolic donor + H2O2 = 2 a phenolic radical donor + 2 H2O</text>
        <dbReference type="Rhea" id="RHEA:56136"/>
        <dbReference type="ChEBI" id="CHEBI:15377"/>
        <dbReference type="ChEBI" id="CHEBI:16240"/>
        <dbReference type="ChEBI" id="CHEBI:139520"/>
        <dbReference type="ChEBI" id="CHEBI:139521"/>
        <dbReference type="EC" id="1.11.1.7"/>
    </reaction>
</comment>
<feature type="signal peptide" evidence="12">
    <location>
        <begin position="1"/>
        <end position="20"/>
    </location>
</feature>
<feature type="binding site" description="axial binding residue" evidence="9">
    <location>
        <position position="120"/>
    </location>
    <ligand>
        <name>heme b</name>
        <dbReference type="ChEBI" id="CHEBI:60344"/>
    </ligand>
    <ligandPart>
        <name>Fe</name>
        <dbReference type="ChEBI" id="CHEBI:18248"/>
    </ligandPart>
</feature>
<dbReference type="InterPro" id="IPR002016">
    <property type="entry name" value="Haem_peroxidase"/>
</dbReference>
<evidence type="ECO:0000313" key="14">
    <source>
        <dbReference type="EMBL" id="KAK4380121.1"/>
    </source>
</evidence>
<comment type="cofactor">
    <cofactor evidence="9">
        <name>heme b</name>
        <dbReference type="ChEBI" id="CHEBI:60344"/>
    </cofactor>
    <text evidence="9">Binds 1 heme b (iron(II)-protoporphyrin IX) group per subunit.</text>
</comment>
<evidence type="ECO:0000256" key="9">
    <source>
        <dbReference type="PIRSR" id="PIRSR600823-3"/>
    </source>
</evidence>
<dbReference type="Pfam" id="PF00141">
    <property type="entry name" value="peroxidase"/>
    <property type="match status" value="2"/>
</dbReference>
<reference evidence="14" key="1">
    <citation type="submission" date="2023-12" db="EMBL/GenBank/DDBJ databases">
        <title>Genome assembly of Anisodus tanguticus.</title>
        <authorList>
            <person name="Wang Y.-J."/>
        </authorList>
    </citation>
    <scope>NUCLEOTIDE SEQUENCE</scope>
    <source>
        <strain evidence="14">KB-2021</strain>
        <tissue evidence="14">Leaf</tissue>
    </source>
</reference>
<sequence length="254" mass="28365">MSMIKVAGALLVLVLDYICSNDQVEELSYGFYDKVCPQLEGIIRGGVESMSFTDPTTPAALLRLMFHDCQVQGCDASILVDTVDWESNYKSEMTSSRNLGIRKREAMNLLKSLVEAQWAHTLGVTHCFNIESRLYDDPSKRDQANNEHGREFEMYLKLSCPQGSITSNVSFELNEPTTLTFDNHYFINAINGRGVLRIDAEIPFGPRTAPFVQRFAADQDAFFQAFSSAFVKLSTSGILTDSQGTVRRSCNALN</sequence>
<feature type="binding site" evidence="9">
    <location>
        <position position="75"/>
    </location>
    <ligand>
        <name>Ca(2+)</name>
        <dbReference type="ChEBI" id="CHEBI:29108"/>
        <label>1</label>
    </ligand>
</feature>
<dbReference type="GO" id="GO:0006979">
    <property type="term" value="P:response to oxidative stress"/>
    <property type="evidence" value="ECO:0007669"/>
    <property type="project" value="InterPro"/>
</dbReference>
<feature type="active site" description="Proton acceptor" evidence="8">
    <location>
        <position position="67"/>
    </location>
</feature>
<comment type="cofactor">
    <cofactor evidence="9">
        <name>Ca(2+)</name>
        <dbReference type="ChEBI" id="CHEBI:29108"/>
    </cofactor>
    <text evidence="9">Binds 2 calcium ions per subunit.</text>
</comment>
<evidence type="ECO:0000256" key="6">
    <source>
        <dbReference type="ARBA" id="ARBA00023002"/>
    </source>
</evidence>
<dbReference type="GO" id="GO:0046872">
    <property type="term" value="F:metal ion binding"/>
    <property type="evidence" value="ECO:0007669"/>
    <property type="project" value="UniProtKB-KW"/>
</dbReference>
<comment type="caution">
    <text evidence="14">The sequence shown here is derived from an EMBL/GenBank/DDBJ whole genome shotgun (WGS) entry which is preliminary data.</text>
</comment>
<feature type="binding site" evidence="9">
    <location>
        <position position="77"/>
    </location>
    <ligand>
        <name>Ca(2+)</name>
        <dbReference type="ChEBI" id="CHEBI:29108"/>
        <label>1</label>
    </ligand>
</feature>
<evidence type="ECO:0000256" key="7">
    <source>
        <dbReference type="ARBA" id="ARBA00023004"/>
    </source>
</evidence>
<evidence type="ECO:0000256" key="4">
    <source>
        <dbReference type="ARBA" id="ARBA00022617"/>
    </source>
</evidence>
<dbReference type="EMBL" id="JAVYJV010000001">
    <property type="protein sequence ID" value="KAK4380121.1"/>
    <property type="molecule type" value="Genomic_DNA"/>
</dbReference>
<keyword evidence="9" id="KW-0106">Calcium</keyword>
<dbReference type="PRINTS" id="PR00461">
    <property type="entry name" value="PLPEROXIDASE"/>
</dbReference>
<dbReference type="PANTHER" id="PTHR31517">
    <property type="match status" value="1"/>
</dbReference>
<dbReference type="InterPro" id="IPR000823">
    <property type="entry name" value="Peroxidase_pln"/>
</dbReference>
<evidence type="ECO:0000256" key="11">
    <source>
        <dbReference type="RuleBase" id="RU004241"/>
    </source>
</evidence>
<feature type="binding site" evidence="9">
    <location>
        <position position="71"/>
    </location>
    <ligand>
        <name>Ca(2+)</name>
        <dbReference type="ChEBI" id="CHEBI:29108"/>
        <label>1</label>
    </ligand>
</feature>
<evidence type="ECO:0000256" key="8">
    <source>
        <dbReference type="PIRSR" id="PIRSR600823-1"/>
    </source>
</evidence>
<comment type="similarity">
    <text evidence="11">Belongs to the peroxidase family.</text>
</comment>
<feature type="binding site" evidence="9">
    <location>
        <position position="182"/>
    </location>
    <ligand>
        <name>Ca(2+)</name>
        <dbReference type="ChEBI" id="CHEBI:29108"/>
        <label>2</label>
    </ligand>
</feature>
<feature type="binding site" evidence="9">
    <location>
        <position position="177"/>
    </location>
    <ligand>
        <name>Ca(2+)</name>
        <dbReference type="ChEBI" id="CHEBI:29108"/>
        <label>2</label>
    </ligand>
</feature>
<dbReference type="GO" id="GO:0020037">
    <property type="term" value="F:heme binding"/>
    <property type="evidence" value="ECO:0007669"/>
    <property type="project" value="InterPro"/>
</dbReference>
<evidence type="ECO:0000256" key="10">
    <source>
        <dbReference type="PIRSR" id="PIRSR600823-5"/>
    </source>
</evidence>
<feature type="binding site" evidence="9">
    <location>
        <position position="86"/>
    </location>
    <ligand>
        <name>Ca(2+)</name>
        <dbReference type="ChEBI" id="CHEBI:29108"/>
        <label>1</label>
    </ligand>
</feature>
<proteinExistence type="inferred from homology"/>
<dbReference type="Gene3D" id="1.10.520.10">
    <property type="match status" value="2"/>
</dbReference>
<evidence type="ECO:0000256" key="1">
    <source>
        <dbReference type="ARBA" id="ARBA00000189"/>
    </source>
</evidence>
<keyword evidence="12" id="KW-0732">Signal</keyword>
<keyword evidence="3" id="KW-0575">Peroxidase</keyword>
<feature type="binding site" evidence="9">
    <location>
        <position position="68"/>
    </location>
    <ligand>
        <name>Ca(2+)</name>
        <dbReference type="ChEBI" id="CHEBI:29108"/>
        <label>1</label>
    </ligand>
</feature>
<keyword evidence="15" id="KW-1185">Reference proteome</keyword>
<protein>
    <recommendedName>
        <fullName evidence="2">peroxidase</fullName>
        <ecNumber evidence="2">1.11.1.7</ecNumber>
    </recommendedName>
</protein>
<evidence type="ECO:0000256" key="5">
    <source>
        <dbReference type="ARBA" id="ARBA00022723"/>
    </source>
</evidence>
<keyword evidence="10" id="KW-1015">Disulfide bond</keyword>
<feature type="chain" id="PRO_5041985001" description="peroxidase" evidence="12">
    <location>
        <begin position="21"/>
        <end position="254"/>
    </location>
</feature>
<dbReference type="PROSITE" id="PS50873">
    <property type="entry name" value="PEROXIDASE_4"/>
    <property type="match status" value="1"/>
</dbReference>
<feature type="disulfide bond" evidence="10">
    <location>
        <begin position="127"/>
        <end position="160"/>
    </location>
</feature>
<dbReference type="Gene3D" id="1.10.420.10">
    <property type="entry name" value="Peroxidase, domain 2"/>
    <property type="match status" value="1"/>
</dbReference>
<evidence type="ECO:0000256" key="12">
    <source>
        <dbReference type="SAM" id="SignalP"/>
    </source>
</evidence>
<accession>A0AAE1T3B7</accession>
<dbReference type="PANTHER" id="PTHR31517:SF81">
    <property type="entry name" value="PEROXIDASE"/>
    <property type="match status" value="1"/>
</dbReference>
<evidence type="ECO:0000256" key="3">
    <source>
        <dbReference type="ARBA" id="ARBA00022559"/>
    </source>
</evidence>
<dbReference type="InterPro" id="IPR010255">
    <property type="entry name" value="Haem_peroxidase_sf"/>
</dbReference>
<keyword evidence="5 9" id="KW-0479">Metal-binding</keyword>
<feature type="domain" description="Plant heme peroxidase family profile" evidence="13">
    <location>
        <begin position="26"/>
        <end position="254"/>
    </location>
</feature>
<evidence type="ECO:0000256" key="2">
    <source>
        <dbReference type="ARBA" id="ARBA00012313"/>
    </source>
</evidence>
<feature type="binding site" evidence="9">
    <location>
        <position position="73"/>
    </location>
    <ligand>
        <name>Ca(2+)</name>
        <dbReference type="ChEBI" id="CHEBI:29108"/>
        <label>1</label>
    </ligand>
</feature>
<keyword evidence="7 9" id="KW-0408">Iron</keyword>